<evidence type="ECO:0000259" key="2">
    <source>
        <dbReference type="Pfam" id="PF14358"/>
    </source>
</evidence>
<keyword evidence="1" id="KW-0472">Membrane</keyword>
<keyword evidence="1" id="KW-0812">Transmembrane</keyword>
<evidence type="ECO:0000256" key="1">
    <source>
        <dbReference type="SAM" id="Phobius"/>
    </source>
</evidence>
<feature type="transmembrane region" description="Helical" evidence="1">
    <location>
        <begin position="87"/>
        <end position="107"/>
    </location>
</feature>
<reference evidence="3 4" key="1">
    <citation type="submission" date="2019-03" db="EMBL/GenBank/DDBJ databases">
        <title>Genomic Encyclopedia of Archaeal and Bacterial Type Strains, Phase II (KMG-II): from individual species to whole genera.</title>
        <authorList>
            <person name="Goeker M."/>
        </authorList>
    </citation>
    <scope>NUCLEOTIDE SEQUENCE [LARGE SCALE GENOMIC DNA]</scope>
    <source>
        <strain evidence="3 4">DSM 25233</strain>
    </source>
</reference>
<dbReference type="RefSeq" id="WP_133687559.1">
    <property type="nucleotide sequence ID" value="NZ_SOAY01000011.1"/>
</dbReference>
<dbReference type="EMBL" id="SOAY01000011">
    <property type="protein sequence ID" value="TDT45208.1"/>
    <property type="molecule type" value="Genomic_DNA"/>
</dbReference>
<comment type="caution">
    <text evidence="3">The sequence shown here is derived from an EMBL/GenBank/DDBJ whole genome shotgun (WGS) entry which is preliminary data.</text>
</comment>
<feature type="domain" description="Flavinylation-associated cytochrome" evidence="2">
    <location>
        <begin position="87"/>
        <end position="147"/>
    </location>
</feature>
<feature type="transmembrane region" description="Helical" evidence="1">
    <location>
        <begin position="47"/>
        <end position="66"/>
    </location>
</feature>
<keyword evidence="1" id="KW-1133">Transmembrane helix</keyword>
<protein>
    <submittedName>
        <fullName evidence="3">Uncharacterized protein DUF4405</fullName>
    </submittedName>
</protein>
<dbReference type="InterPro" id="IPR025517">
    <property type="entry name" value="DUF4405"/>
</dbReference>
<dbReference type="AlphaFoldDB" id="A0A4V3ERC6"/>
<name>A0A4V3ERC6_9FLAO</name>
<gene>
    <name evidence="3" type="ORF">CLV90_2293</name>
</gene>
<evidence type="ECO:0000313" key="3">
    <source>
        <dbReference type="EMBL" id="TDT45208.1"/>
    </source>
</evidence>
<feature type="transmembrane region" description="Helical" evidence="1">
    <location>
        <begin position="21"/>
        <end position="41"/>
    </location>
</feature>
<evidence type="ECO:0000313" key="4">
    <source>
        <dbReference type="Proteomes" id="UP000294749"/>
    </source>
</evidence>
<dbReference type="OrthoDB" id="5421399at2"/>
<organism evidence="3 4">
    <name type="scientific">Maribacter spongiicola</name>
    <dbReference type="NCBI Taxonomy" id="1206753"/>
    <lineage>
        <taxon>Bacteria</taxon>
        <taxon>Pseudomonadati</taxon>
        <taxon>Bacteroidota</taxon>
        <taxon>Flavobacteriia</taxon>
        <taxon>Flavobacteriales</taxon>
        <taxon>Flavobacteriaceae</taxon>
        <taxon>Maribacter</taxon>
    </lineage>
</organism>
<keyword evidence="4" id="KW-1185">Reference proteome</keyword>
<dbReference type="Pfam" id="PF14358">
    <property type="entry name" value="DUF4405"/>
    <property type="match status" value="1"/>
</dbReference>
<feature type="transmembrane region" description="Helical" evidence="1">
    <location>
        <begin position="180"/>
        <end position="197"/>
    </location>
</feature>
<sequence length="258" mass="29577">MSKDLEMNEVKKPKKASKVRILVDLLFFILMILVLVPQSTGIPIHEWASFIIIIPFFIHVIINWNWITVNSRKFFKKEVNKTRFDYVLNWLLYILMITVTVSGIVISEAALPVFGIHFIPDAFWSTIHNISATLFMVVLGIHITLHWKWILGAFRKLKLKADLHNLTGVGAIIKTYSRDLIFLITITTLLSFAVWLLNFTDWADSFRVESNTENSGQPNSRASWMMYVLPLVKVTVLIGIPALISGGIIRLKKKLVKK</sequence>
<feature type="transmembrane region" description="Helical" evidence="1">
    <location>
        <begin position="224"/>
        <end position="249"/>
    </location>
</feature>
<feature type="transmembrane region" description="Helical" evidence="1">
    <location>
        <begin position="127"/>
        <end position="150"/>
    </location>
</feature>
<proteinExistence type="predicted"/>
<dbReference type="Proteomes" id="UP000294749">
    <property type="component" value="Unassembled WGS sequence"/>
</dbReference>
<accession>A0A4V3ERC6</accession>